<comment type="caution">
    <text evidence="2">The sequence shown here is derived from an EMBL/GenBank/DDBJ whole genome shotgun (WGS) entry which is preliminary data.</text>
</comment>
<keyword evidence="3" id="KW-1185">Reference proteome</keyword>
<keyword evidence="1" id="KW-0732">Signal</keyword>
<evidence type="ECO:0000313" key="3">
    <source>
        <dbReference type="Proteomes" id="UP001244011"/>
    </source>
</evidence>
<dbReference type="AlphaFoldDB" id="A0AAJ0C3A3"/>
<name>A0AAJ0C3A3_9PEZI</name>
<evidence type="ECO:0008006" key="4">
    <source>
        <dbReference type="Google" id="ProtNLM"/>
    </source>
</evidence>
<organism evidence="2 3">
    <name type="scientific">Phialemonium atrogriseum</name>
    <dbReference type="NCBI Taxonomy" id="1093897"/>
    <lineage>
        <taxon>Eukaryota</taxon>
        <taxon>Fungi</taxon>
        <taxon>Dikarya</taxon>
        <taxon>Ascomycota</taxon>
        <taxon>Pezizomycotina</taxon>
        <taxon>Sordariomycetes</taxon>
        <taxon>Sordariomycetidae</taxon>
        <taxon>Cephalothecales</taxon>
        <taxon>Cephalothecaceae</taxon>
        <taxon>Phialemonium</taxon>
    </lineage>
</organism>
<protein>
    <recommendedName>
        <fullName evidence="4">Secreted protein</fullName>
    </recommendedName>
</protein>
<reference evidence="2" key="1">
    <citation type="submission" date="2023-06" db="EMBL/GenBank/DDBJ databases">
        <title>Genome-scale phylogeny and comparative genomics of the fungal order Sordariales.</title>
        <authorList>
            <consortium name="Lawrence Berkeley National Laboratory"/>
            <person name="Hensen N."/>
            <person name="Bonometti L."/>
            <person name="Westerberg I."/>
            <person name="Brannstrom I.O."/>
            <person name="Guillou S."/>
            <person name="Cros-Aarteil S."/>
            <person name="Calhoun S."/>
            <person name="Haridas S."/>
            <person name="Kuo A."/>
            <person name="Mondo S."/>
            <person name="Pangilinan J."/>
            <person name="Riley R."/>
            <person name="Labutti K."/>
            <person name="Andreopoulos B."/>
            <person name="Lipzen A."/>
            <person name="Chen C."/>
            <person name="Yanf M."/>
            <person name="Daum C."/>
            <person name="Ng V."/>
            <person name="Clum A."/>
            <person name="Steindorff A."/>
            <person name="Ohm R."/>
            <person name="Martin F."/>
            <person name="Silar P."/>
            <person name="Natvig D."/>
            <person name="Lalanne C."/>
            <person name="Gautier V."/>
            <person name="Ament-Velasquez S.L."/>
            <person name="Kruys A."/>
            <person name="Hutchinson M.I."/>
            <person name="Powell A.J."/>
            <person name="Barry K."/>
            <person name="Miller A.N."/>
            <person name="Grigoriev I.V."/>
            <person name="Debuchy R."/>
            <person name="Gladieux P."/>
            <person name="Thoren M.H."/>
            <person name="Johannesson H."/>
        </authorList>
    </citation>
    <scope>NUCLEOTIDE SEQUENCE</scope>
    <source>
        <strain evidence="2">8032-3</strain>
    </source>
</reference>
<sequence>MESLAPWWFRVWLWSGQPVLTHDVPDSCQMSWQELSKTDSRVYLYETHSDHNRPSGRAMSRDISCGVLSQDYFLRTF</sequence>
<dbReference type="RefSeq" id="XP_060284157.1">
    <property type="nucleotide sequence ID" value="XM_060424040.1"/>
</dbReference>
<gene>
    <name evidence="2" type="ORF">QBC33DRAFT_37789</name>
</gene>
<dbReference type="Proteomes" id="UP001244011">
    <property type="component" value="Unassembled WGS sequence"/>
</dbReference>
<dbReference type="GeneID" id="85307227"/>
<feature type="signal peptide" evidence="1">
    <location>
        <begin position="1"/>
        <end position="21"/>
    </location>
</feature>
<evidence type="ECO:0000313" key="2">
    <source>
        <dbReference type="EMBL" id="KAK1767944.1"/>
    </source>
</evidence>
<proteinExistence type="predicted"/>
<dbReference type="EMBL" id="MU839006">
    <property type="protein sequence ID" value="KAK1767944.1"/>
    <property type="molecule type" value="Genomic_DNA"/>
</dbReference>
<accession>A0AAJ0C3A3</accession>
<feature type="chain" id="PRO_5042506408" description="Secreted protein" evidence="1">
    <location>
        <begin position="22"/>
        <end position="77"/>
    </location>
</feature>
<evidence type="ECO:0000256" key="1">
    <source>
        <dbReference type="SAM" id="SignalP"/>
    </source>
</evidence>